<dbReference type="Proteomes" id="UP001371456">
    <property type="component" value="Unassembled WGS sequence"/>
</dbReference>
<feature type="region of interest" description="Disordered" evidence="1">
    <location>
        <begin position="1"/>
        <end position="28"/>
    </location>
</feature>
<organism evidence="2 3">
    <name type="scientific">Solanum bulbocastanum</name>
    <name type="common">Wild potato</name>
    <dbReference type="NCBI Taxonomy" id="147425"/>
    <lineage>
        <taxon>Eukaryota</taxon>
        <taxon>Viridiplantae</taxon>
        <taxon>Streptophyta</taxon>
        <taxon>Embryophyta</taxon>
        <taxon>Tracheophyta</taxon>
        <taxon>Spermatophyta</taxon>
        <taxon>Magnoliopsida</taxon>
        <taxon>eudicotyledons</taxon>
        <taxon>Gunneridae</taxon>
        <taxon>Pentapetalae</taxon>
        <taxon>asterids</taxon>
        <taxon>lamiids</taxon>
        <taxon>Solanales</taxon>
        <taxon>Solanaceae</taxon>
        <taxon>Solanoideae</taxon>
        <taxon>Solaneae</taxon>
        <taxon>Solanum</taxon>
    </lineage>
</organism>
<accession>A0AAN8TTR7</accession>
<dbReference type="AlphaFoldDB" id="A0AAN8TTR7"/>
<keyword evidence="3" id="KW-1185">Reference proteome</keyword>
<feature type="compositionally biased region" description="Low complexity" evidence="1">
    <location>
        <begin position="15"/>
        <end position="28"/>
    </location>
</feature>
<evidence type="ECO:0000313" key="3">
    <source>
        <dbReference type="Proteomes" id="UP001371456"/>
    </source>
</evidence>
<sequence>MSNEDISEWQQIPYSSSSTTTNNNNNNTQIASDEMTILPLMENITIDNNNSNDDDDDDEKGEYGNKWLKKSSRELSCWIVQVASKMRNYASSKVGIGKFTYNRSRILAFLLVPLFYWMIKKKWRRQRQIDNTSNKLMLLVQEKDQKIEQLSLQISQMNESLLTRRKVQVLQVG</sequence>
<reference evidence="2 3" key="1">
    <citation type="submission" date="2024-02" db="EMBL/GenBank/DDBJ databases">
        <title>de novo genome assembly of Solanum bulbocastanum strain 11H21.</title>
        <authorList>
            <person name="Hosaka A.J."/>
        </authorList>
    </citation>
    <scope>NUCLEOTIDE SEQUENCE [LARGE SCALE GENOMIC DNA]</scope>
    <source>
        <tissue evidence="2">Young leaves</tissue>
    </source>
</reference>
<dbReference type="PANTHER" id="PTHR37206">
    <property type="entry name" value="TRANSMEMBRANE PROTEIN"/>
    <property type="match status" value="1"/>
</dbReference>
<dbReference type="PANTHER" id="PTHR37206:SF4">
    <property type="entry name" value="TRANSMEMBRANE PROTEIN"/>
    <property type="match status" value="1"/>
</dbReference>
<evidence type="ECO:0000256" key="1">
    <source>
        <dbReference type="SAM" id="MobiDB-lite"/>
    </source>
</evidence>
<dbReference type="EMBL" id="JBANQN010000004">
    <property type="protein sequence ID" value="KAK6790598.1"/>
    <property type="molecule type" value="Genomic_DNA"/>
</dbReference>
<gene>
    <name evidence="2" type="ORF">RDI58_009679</name>
</gene>
<proteinExistence type="predicted"/>
<comment type="caution">
    <text evidence="2">The sequence shown here is derived from an EMBL/GenBank/DDBJ whole genome shotgun (WGS) entry which is preliminary data.</text>
</comment>
<protein>
    <submittedName>
        <fullName evidence="2">Uncharacterized protein</fullName>
    </submittedName>
</protein>
<name>A0AAN8TTR7_SOLBU</name>
<feature type="compositionally biased region" description="Polar residues" evidence="1">
    <location>
        <begin position="1"/>
        <end position="14"/>
    </location>
</feature>
<evidence type="ECO:0000313" key="2">
    <source>
        <dbReference type="EMBL" id="KAK6790598.1"/>
    </source>
</evidence>